<dbReference type="CDD" id="cd17329">
    <property type="entry name" value="MFS_MdtH_MDR_like"/>
    <property type="match status" value="1"/>
</dbReference>
<dbReference type="PANTHER" id="PTHR23517:SF3">
    <property type="entry name" value="INTEGRAL MEMBRANE TRANSPORT PROTEIN"/>
    <property type="match status" value="1"/>
</dbReference>
<dbReference type="eggNOG" id="COG2814">
    <property type="taxonomic scope" value="Bacteria"/>
</dbReference>
<feature type="transmembrane region" description="Helical" evidence="7">
    <location>
        <begin position="293"/>
        <end position="311"/>
    </location>
</feature>
<evidence type="ECO:0000256" key="2">
    <source>
        <dbReference type="ARBA" id="ARBA00022448"/>
    </source>
</evidence>
<evidence type="ECO:0000256" key="6">
    <source>
        <dbReference type="ARBA" id="ARBA00023136"/>
    </source>
</evidence>
<dbReference type="InterPro" id="IPR020846">
    <property type="entry name" value="MFS_dom"/>
</dbReference>
<organism evidence="9 10">
    <name type="scientific">Exiguobacterium sp. (strain ATCC BAA-1283 / AT1b)</name>
    <dbReference type="NCBI Taxonomy" id="360911"/>
    <lineage>
        <taxon>Bacteria</taxon>
        <taxon>Bacillati</taxon>
        <taxon>Bacillota</taxon>
        <taxon>Bacilli</taxon>
        <taxon>Bacillales</taxon>
        <taxon>Bacillales Family XII. Incertae Sedis</taxon>
        <taxon>Exiguobacterium</taxon>
    </lineage>
</organism>
<keyword evidence="4 7" id="KW-0812">Transmembrane</keyword>
<keyword evidence="2" id="KW-0813">Transport</keyword>
<dbReference type="InterPro" id="IPR005829">
    <property type="entry name" value="Sugar_transporter_CS"/>
</dbReference>
<dbReference type="AlphaFoldDB" id="C4L1X6"/>
<keyword evidence="10" id="KW-1185">Reference proteome</keyword>
<feature type="domain" description="Major facilitator superfamily (MFS) profile" evidence="8">
    <location>
        <begin position="1"/>
        <end position="411"/>
    </location>
</feature>
<dbReference type="GO" id="GO:0022857">
    <property type="term" value="F:transmembrane transporter activity"/>
    <property type="evidence" value="ECO:0007669"/>
    <property type="project" value="InterPro"/>
</dbReference>
<evidence type="ECO:0000256" key="5">
    <source>
        <dbReference type="ARBA" id="ARBA00022989"/>
    </source>
</evidence>
<dbReference type="Proteomes" id="UP000000716">
    <property type="component" value="Chromosome"/>
</dbReference>
<dbReference type="InterPro" id="IPR050171">
    <property type="entry name" value="MFS_Transporters"/>
</dbReference>
<accession>C4L1X6</accession>
<feature type="transmembrane region" description="Helical" evidence="7">
    <location>
        <begin position="48"/>
        <end position="65"/>
    </location>
</feature>
<feature type="transmembrane region" description="Helical" evidence="7">
    <location>
        <begin position="139"/>
        <end position="162"/>
    </location>
</feature>
<dbReference type="GO" id="GO:0005886">
    <property type="term" value="C:plasma membrane"/>
    <property type="evidence" value="ECO:0007669"/>
    <property type="project" value="UniProtKB-SubCell"/>
</dbReference>
<feature type="transmembrane region" description="Helical" evidence="7">
    <location>
        <begin position="356"/>
        <end position="374"/>
    </location>
</feature>
<protein>
    <submittedName>
        <fullName evidence="9">Major facilitator superfamily MFS_1</fullName>
    </submittedName>
</protein>
<feature type="transmembrane region" description="Helical" evidence="7">
    <location>
        <begin position="106"/>
        <end position="127"/>
    </location>
</feature>
<evidence type="ECO:0000256" key="1">
    <source>
        <dbReference type="ARBA" id="ARBA00004651"/>
    </source>
</evidence>
<keyword evidence="3" id="KW-1003">Cell membrane</keyword>
<evidence type="ECO:0000313" key="10">
    <source>
        <dbReference type="Proteomes" id="UP000000716"/>
    </source>
</evidence>
<evidence type="ECO:0000259" key="8">
    <source>
        <dbReference type="PROSITE" id="PS50850"/>
    </source>
</evidence>
<keyword evidence="6 7" id="KW-0472">Membrane</keyword>
<dbReference type="EMBL" id="CP001615">
    <property type="protein sequence ID" value="ACQ69150.1"/>
    <property type="molecule type" value="Genomic_DNA"/>
</dbReference>
<feature type="transmembrane region" description="Helical" evidence="7">
    <location>
        <begin position="317"/>
        <end position="335"/>
    </location>
</feature>
<dbReference type="SUPFAM" id="SSF103473">
    <property type="entry name" value="MFS general substrate transporter"/>
    <property type="match status" value="1"/>
</dbReference>
<dbReference type="PANTHER" id="PTHR23517">
    <property type="entry name" value="RESISTANCE PROTEIN MDTM, PUTATIVE-RELATED-RELATED"/>
    <property type="match status" value="1"/>
</dbReference>
<dbReference type="PROSITE" id="PS00216">
    <property type="entry name" value="SUGAR_TRANSPORT_1"/>
    <property type="match status" value="1"/>
</dbReference>
<gene>
    <name evidence="9" type="ordered locus">EAT1b_0217</name>
</gene>
<dbReference type="InterPro" id="IPR011701">
    <property type="entry name" value="MFS"/>
</dbReference>
<feature type="transmembrane region" description="Helical" evidence="7">
    <location>
        <begin position="380"/>
        <end position="397"/>
    </location>
</feature>
<evidence type="ECO:0000256" key="3">
    <source>
        <dbReference type="ARBA" id="ARBA00022475"/>
    </source>
</evidence>
<feature type="transmembrane region" description="Helical" evidence="7">
    <location>
        <begin position="168"/>
        <end position="189"/>
    </location>
</feature>
<reference evidence="9 10" key="1">
    <citation type="journal article" date="2011" name="J. Bacteriol.">
        <title>Complete genome sequence of the Thermophilic Bacterium Exiguobacterium sp. AT1b.</title>
        <authorList>
            <person name="Vishnivetskaya T.A."/>
            <person name="Lucas S."/>
            <person name="Copeland A."/>
            <person name="Lapidus A."/>
            <person name="Glavina Del Rio T."/>
            <person name="Dalin E."/>
            <person name="Tice H."/>
            <person name="Bruce D.C."/>
            <person name="Goodwin L.A."/>
            <person name="Pitluck S."/>
            <person name="Saunders E."/>
            <person name="Brettin T."/>
            <person name="Detter C."/>
            <person name="Han C."/>
            <person name="Larimer F."/>
            <person name="Land M.L."/>
            <person name="Hauser L.J."/>
            <person name="Kyrpides N.C."/>
            <person name="Ovchinnikova G."/>
            <person name="Kathariou S."/>
            <person name="Ramaley R.F."/>
            <person name="Rodrigues D.F."/>
            <person name="Hendrix C."/>
            <person name="Richardson P."/>
            <person name="Tiedje J.M."/>
        </authorList>
    </citation>
    <scope>NUCLEOTIDE SEQUENCE [LARGE SCALE GENOMIC DNA]</scope>
    <source>
        <strain evidence="10">ATCC BAA-1283 / AT1b</strain>
    </source>
</reference>
<sequence>MVIHMFQSLHPNLKARLGLNFFQKLTQTAVFPFLTIYFVRQFGATETGPLIVLTMIASFIASLFGGQLSDRYGRKRILFIGEILRFACYIGMAIAGSHVIDSATLLFIFFFFSNLLSSAITPANEAILIDDSRPEQRKYLYTLSYWLMNGSIVIGSLIGGFFFEQHLFYLLVSAAILSFGCVFLISFKLEDNYKPLPRKGQKTTNVWTGYQTVMRNQLFLKYLVAGILTLSLELQLTHYLAIHFAETLHAVPFFHFSLDGTKILGLLRAENTILVLLLGLVLMRWTKSISERALLYTGVTLFSLGFAILPVSHDLSMLVLATACFTFGELLYVPIHQAMLARLIEDHLRSQYLAANGLRYRGALLIGAISVSTYDVVSPGWMAMTYIVFGIFSIFYYRSILKQLNEFPSTIENQAS</sequence>
<evidence type="ECO:0000256" key="7">
    <source>
        <dbReference type="SAM" id="Phobius"/>
    </source>
</evidence>
<dbReference type="KEGG" id="eat:EAT1b_0217"/>
<keyword evidence="5 7" id="KW-1133">Transmembrane helix</keyword>
<dbReference type="PROSITE" id="PS50850">
    <property type="entry name" value="MFS"/>
    <property type="match status" value="1"/>
</dbReference>
<name>C4L1X6_EXISA</name>
<feature type="transmembrane region" description="Helical" evidence="7">
    <location>
        <begin position="262"/>
        <end position="281"/>
    </location>
</feature>
<evidence type="ECO:0000256" key="4">
    <source>
        <dbReference type="ARBA" id="ARBA00022692"/>
    </source>
</evidence>
<evidence type="ECO:0000313" key="9">
    <source>
        <dbReference type="EMBL" id="ACQ69150.1"/>
    </source>
</evidence>
<comment type="subcellular location">
    <subcellularLocation>
        <location evidence="1">Cell membrane</location>
        <topology evidence="1">Multi-pass membrane protein</topology>
    </subcellularLocation>
</comment>
<dbReference type="InterPro" id="IPR036259">
    <property type="entry name" value="MFS_trans_sf"/>
</dbReference>
<dbReference type="Pfam" id="PF07690">
    <property type="entry name" value="MFS_1"/>
    <property type="match status" value="1"/>
</dbReference>
<dbReference type="Gene3D" id="1.20.1250.20">
    <property type="entry name" value="MFS general substrate transporter like domains"/>
    <property type="match status" value="1"/>
</dbReference>
<proteinExistence type="predicted"/>
<feature type="transmembrane region" description="Helical" evidence="7">
    <location>
        <begin position="222"/>
        <end position="242"/>
    </location>
</feature>
<feature type="transmembrane region" description="Helical" evidence="7">
    <location>
        <begin position="77"/>
        <end position="100"/>
    </location>
</feature>
<dbReference type="HOGENOM" id="CLU_001265_60_3_9"/>